<dbReference type="GO" id="GO:0016020">
    <property type="term" value="C:membrane"/>
    <property type="evidence" value="ECO:0007669"/>
    <property type="project" value="UniProtKB-SubCell"/>
</dbReference>
<gene>
    <name evidence="7" type="primary">ABSGL_08430.1 scaffold 10128</name>
</gene>
<feature type="transmembrane region" description="Helical" evidence="6">
    <location>
        <begin position="256"/>
        <end position="275"/>
    </location>
</feature>
<evidence type="ECO:0000256" key="4">
    <source>
        <dbReference type="ARBA" id="ARBA00023136"/>
    </source>
</evidence>
<evidence type="ECO:0000313" key="7">
    <source>
        <dbReference type="EMBL" id="SAM02627.1"/>
    </source>
</evidence>
<dbReference type="InterPro" id="IPR006603">
    <property type="entry name" value="PQ-loop_rpt"/>
</dbReference>
<evidence type="ECO:0000313" key="8">
    <source>
        <dbReference type="Proteomes" id="UP000078561"/>
    </source>
</evidence>
<dbReference type="Pfam" id="PF04193">
    <property type="entry name" value="PQ-loop"/>
    <property type="match status" value="2"/>
</dbReference>
<evidence type="ECO:0000256" key="3">
    <source>
        <dbReference type="ARBA" id="ARBA00022989"/>
    </source>
</evidence>
<keyword evidence="2 6" id="KW-0812">Transmembrane</keyword>
<sequence length="304" mass="34466">MNNHEQLAELIGYVSIACWIVVFSPQFYENYTRKNTDGVSVSFLMLWIFGDIFSLLGAVLENLMLTVCAKTLILLSLSIPIYLKLLLAVYYLLADSLLMGQVLYYRYAYSQTRGMFGWLLYKQDSNEATFEATTSTTSSPYSPASKPDDCNESTSLLNSPSADHSHSPTALNHKQSDQTRWIVRLFLLLSALFWLVLLLGSAIFFFWPWAKEKVDLDQWHLLPQSLGWASAILYCCSRIPQIMHNFKNESVDGLSLPMFVFSVLGNLTYCASIFLKSTSRTYLLINFPWLVGSGGTLFFDFTVS</sequence>
<dbReference type="InterPro" id="IPR051415">
    <property type="entry name" value="LAAT-1"/>
</dbReference>
<protein>
    <recommendedName>
        <fullName evidence="9">PQ-loop-domain-containing protein</fullName>
    </recommendedName>
</protein>
<keyword evidence="4 6" id="KW-0472">Membrane</keyword>
<feature type="transmembrane region" description="Helical" evidence="6">
    <location>
        <begin position="281"/>
        <end position="303"/>
    </location>
</feature>
<feature type="compositionally biased region" description="Low complexity" evidence="5">
    <location>
        <begin position="133"/>
        <end position="145"/>
    </location>
</feature>
<dbReference type="AlphaFoldDB" id="A0A168PMC9"/>
<comment type="subcellular location">
    <subcellularLocation>
        <location evidence="1">Membrane</location>
        <topology evidence="1">Multi-pass membrane protein</topology>
    </subcellularLocation>
</comment>
<feature type="compositionally biased region" description="Polar residues" evidence="5">
    <location>
        <begin position="152"/>
        <end position="171"/>
    </location>
</feature>
<feature type="transmembrane region" description="Helical" evidence="6">
    <location>
        <begin position="40"/>
        <end position="60"/>
    </location>
</feature>
<dbReference type="InParanoid" id="A0A168PMC9"/>
<evidence type="ECO:0000256" key="6">
    <source>
        <dbReference type="SAM" id="Phobius"/>
    </source>
</evidence>
<feature type="region of interest" description="Disordered" evidence="5">
    <location>
        <begin position="133"/>
        <end position="171"/>
    </location>
</feature>
<dbReference type="Proteomes" id="UP000078561">
    <property type="component" value="Unassembled WGS sequence"/>
</dbReference>
<evidence type="ECO:0000256" key="1">
    <source>
        <dbReference type="ARBA" id="ARBA00004141"/>
    </source>
</evidence>
<keyword evidence="8" id="KW-1185">Reference proteome</keyword>
<proteinExistence type="predicted"/>
<dbReference type="EMBL" id="LT553932">
    <property type="protein sequence ID" value="SAM02627.1"/>
    <property type="molecule type" value="Genomic_DNA"/>
</dbReference>
<dbReference type="FunCoup" id="A0A168PMC9">
    <property type="interactions" value="154"/>
</dbReference>
<accession>A0A168PMC9</accession>
<name>A0A168PMC9_ABSGL</name>
<dbReference type="OrthoDB" id="8048523at2759"/>
<dbReference type="Gene3D" id="1.20.1280.290">
    <property type="match status" value="2"/>
</dbReference>
<feature type="transmembrane region" description="Helical" evidence="6">
    <location>
        <begin position="72"/>
        <end position="92"/>
    </location>
</feature>
<organism evidence="7">
    <name type="scientific">Absidia glauca</name>
    <name type="common">Pin mould</name>
    <dbReference type="NCBI Taxonomy" id="4829"/>
    <lineage>
        <taxon>Eukaryota</taxon>
        <taxon>Fungi</taxon>
        <taxon>Fungi incertae sedis</taxon>
        <taxon>Mucoromycota</taxon>
        <taxon>Mucoromycotina</taxon>
        <taxon>Mucoromycetes</taxon>
        <taxon>Mucorales</taxon>
        <taxon>Cunninghamellaceae</taxon>
        <taxon>Absidia</taxon>
    </lineage>
</organism>
<keyword evidence="3 6" id="KW-1133">Transmembrane helix</keyword>
<dbReference type="PANTHER" id="PTHR16201">
    <property type="entry name" value="SEVEN TRANSMEMBRANE PROTEIN 1-RELATED"/>
    <property type="match status" value="1"/>
</dbReference>
<feature type="transmembrane region" description="Helical" evidence="6">
    <location>
        <begin position="181"/>
        <end position="207"/>
    </location>
</feature>
<dbReference type="SMART" id="SM00679">
    <property type="entry name" value="CTNS"/>
    <property type="match status" value="2"/>
</dbReference>
<reference evidence="7" key="1">
    <citation type="submission" date="2016-04" db="EMBL/GenBank/DDBJ databases">
        <authorList>
            <person name="Evans L.H."/>
            <person name="Alamgir A."/>
            <person name="Owens N."/>
            <person name="Weber N.D."/>
            <person name="Virtaneva K."/>
            <person name="Barbian K."/>
            <person name="Babar A."/>
            <person name="Rosenke K."/>
        </authorList>
    </citation>
    <scope>NUCLEOTIDE SEQUENCE [LARGE SCALE GENOMIC DNA]</scope>
    <source>
        <strain evidence="7">CBS 101.48</strain>
    </source>
</reference>
<evidence type="ECO:0000256" key="5">
    <source>
        <dbReference type="SAM" id="MobiDB-lite"/>
    </source>
</evidence>
<dbReference type="PANTHER" id="PTHR16201:SF44">
    <property type="entry name" value="SEVEN TRANSMEMBRANE PROTEIN 1"/>
    <property type="match status" value="1"/>
</dbReference>
<evidence type="ECO:0000256" key="2">
    <source>
        <dbReference type="ARBA" id="ARBA00022692"/>
    </source>
</evidence>
<evidence type="ECO:0008006" key="9">
    <source>
        <dbReference type="Google" id="ProtNLM"/>
    </source>
</evidence>
<feature type="transmembrane region" description="Helical" evidence="6">
    <location>
        <begin position="7"/>
        <end position="28"/>
    </location>
</feature>